<dbReference type="InterPro" id="IPR036026">
    <property type="entry name" value="Seven-hairpin_glycosidases"/>
</dbReference>
<evidence type="ECO:0000313" key="7">
    <source>
        <dbReference type="EMBL" id="KAG2458676.1"/>
    </source>
</evidence>
<proteinExistence type="inferred from homology"/>
<dbReference type="Gene3D" id="1.50.10.10">
    <property type="match status" value="1"/>
</dbReference>
<feature type="non-terminal residue" evidence="7">
    <location>
        <position position="1"/>
    </location>
</feature>
<keyword evidence="3" id="KW-0256">Endoplasmic reticulum</keyword>
<dbReference type="EMBL" id="JAATIS010006173">
    <property type="protein sequence ID" value="KAG2458676.1"/>
    <property type="molecule type" value="Genomic_DNA"/>
</dbReference>
<dbReference type="SUPFAM" id="SSF48225">
    <property type="entry name" value="Seven-hairpin glycosidases"/>
    <property type="match status" value="1"/>
</dbReference>
<keyword evidence="6" id="KW-0378">Hydrolase</keyword>
<dbReference type="Pfam" id="PF01532">
    <property type="entry name" value="Glyco_hydro_47"/>
    <property type="match status" value="1"/>
</dbReference>
<keyword evidence="4" id="KW-0325">Glycoprotein</keyword>
<dbReference type="GO" id="GO:1904380">
    <property type="term" value="P:endoplasmic reticulum mannose trimming"/>
    <property type="evidence" value="ECO:0007669"/>
    <property type="project" value="InterPro"/>
</dbReference>
<protein>
    <recommendedName>
        <fullName evidence="6">alpha-1,2-Mannosidase</fullName>
        <ecNumber evidence="6">3.2.1.-</ecNumber>
    </recommendedName>
</protein>
<dbReference type="GO" id="GO:0006986">
    <property type="term" value="P:response to unfolded protein"/>
    <property type="evidence" value="ECO:0007669"/>
    <property type="project" value="UniProtKB-KW"/>
</dbReference>
<reference evidence="7 8" key="1">
    <citation type="journal article" date="2021" name="Cell">
        <title>Tracing the genetic footprints of vertebrate landing in non-teleost ray-finned fishes.</title>
        <authorList>
            <person name="Bi X."/>
            <person name="Wang K."/>
            <person name="Yang L."/>
            <person name="Pan H."/>
            <person name="Jiang H."/>
            <person name="Wei Q."/>
            <person name="Fang M."/>
            <person name="Yu H."/>
            <person name="Zhu C."/>
            <person name="Cai Y."/>
            <person name="He Y."/>
            <person name="Gan X."/>
            <person name="Zeng H."/>
            <person name="Yu D."/>
            <person name="Zhu Y."/>
            <person name="Jiang H."/>
            <person name="Qiu Q."/>
            <person name="Yang H."/>
            <person name="Zhang Y.E."/>
            <person name="Wang W."/>
            <person name="Zhu M."/>
            <person name="He S."/>
            <person name="Zhang G."/>
        </authorList>
    </citation>
    <scope>NUCLEOTIDE SEQUENCE [LARGE SCALE GENOMIC DNA]</scope>
    <source>
        <strain evidence="7">Bchr_013</strain>
    </source>
</reference>
<dbReference type="InterPro" id="IPR012341">
    <property type="entry name" value="6hp_glycosidase-like_sf"/>
</dbReference>
<dbReference type="PANTHER" id="PTHR45679:SF2">
    <property type="entry name" value="ER DEGRADATION-ENHANCING ALPHA-MANNOSIDASE-LIKE PROTEIN 3"/>
    <property type="match status" value="1"/>
</dbReference>
<organism evidence="7 8">
    <name type="scientific">Polypterus senegalus</name>
    <name type="common">Senegal bichir</name>
    <dbReference type="NCBI Taxonomy" id="55291"/>
    <lineage>
        <taxon>Eukaryota</taxon>
        <taxon>Metazoa</taxon>
        <taxon>Chordata</taxon>
        <taxon>Craniata</taxon>
        <taxon>Vertebrata</taxon>
        <taxon>Euteleostomi</taxon>
        <taxon>Actinopterygii</taxon>
        <taxon>Polypteriformes</taxon>
        <taxon>Polypteridae</taxon>
        <taxon>Polypterus</taxon>
    </lineage>
</organism>
<dbReference type="GO" id="GO:0044322">
    <property type="term" value="C:endoplasmic reticulum quality control compartment"/>
    <property type="evidence" value="ECO:0007669"/>
    <property type="project" value="GOC"/>
</dbReference>
<dbReference type="GO" id="GO:0004571">
    <property type="term" value="F:mannosyl-oligosaccharide 1,2-alpha-mannosidase activity"/>
    <property type="evidence" value="ECO:0007669"/>
    <property type="project" value="InterPro"/>
</dbReference>
<keyword evidence="6" id="KW-0326">Glycosidase</keyword>
<dbReference type="GO" id="GO:0016020">
    <property type="term" value="C:membrane"/>
    <property type="evidence" value="ECO:0007669"/>
    <property type="project" value="InterPro"/>
</dbReference>
<dbReference type="GO" id="GO:0005975">
    <property type="term" value="P:carbohydrate metabolic process"/>
    <property type="evidence" value="ECO:0007669"/>
    <property type="project" value="InterPro"/>
</dbReference>
<evidence type="ECO:0000313" key="8">
    <source>
        <dbReference type="Proteomes" id="UP000886611"/>
    </source>
</evidence>
<dbReference type="PANTHER" id="PTHR45679">
    <property type="entry name" value="ER DEGRADATION-ENHANCING ALPHA-MANNOSIDASE-LIKE PROTEIN 2"/>
    <property type="match status" value="1"/>
</dbReference>
<evidence type="ECO:0000256" key="3">
    <source>
        <dbReference type="ARBA" id="ARBA00022824"/>
    </source>
</evidence>
<dbReference type="GO" id="GO:0005509">
    <property type="term" value="F:calcium ion binding"/>
    <property type="evidence" value="ECO:0007669"/>
    <property type="project" value="InterPro"/>
</dbReference>
<evidence type="ECO:0000256" key="1">
    <source>
        <dbReference type="ARBA" id="ARBA00004240"/>
    </source>
</evidence>
<keyword evidence="8" id="KW-1185">Reference proteome</keyword>
<evidence type="ECO:0000256" key="2">
    <source>
        <dbReference type="ARBA" id="ARBA00007658"/>
    </source>
</evidence>
<accession>A0A8X7X015</accession>
<evidence type="ECO:0000256" key="6">
    <source>
        <dbReference type="RuleBase" id="RU361193"/>
    </source>
</evidence>
<keyword evidence="5" id="KW-0834">Unfolded protein response</keyword>
<name>A0A8X7X015_POLSE</name>
<comment type="subcellular location">
    <subcellularLocation>
        <location evidence="1">Endoplasmic reticulum</location>
    </subcellularLocation>
</comment>
<dbReference type="InterPro" id="IPR044674">
    <property type="entry name" value="EDEM1/2/3"/>
</dbReference>
<dbReference type="Proteomes" id="UP000886611">
    <property type="component" value="Unassembled WGS sequence"/>
</dbReference>
<dbReference type="PRINTS" id="PR00747">
    <property type="entry name" value="GLYHDRLASE47"/>
</dbReference>
<comment type="caution">
    <text evidence="7">The sequence shown here is derived from an EMBL/GenBank/DDBJ whole genome shotgun (WGS) entry which is preliminary data.</text>
</comment>
<feature type="non-terminal residue" evidence="7">
    <location>
        <position position="179"/>
    </location>
</feature>
<comment type="similarity">
    <text evidence="2 6">Belongs to the glycosyl hydrolase 47 family.</text>
</comment>
<dbReference type="InterPro" id="IPR001382">
    <property type="entry name" value="Glyco_hydro_47"/>
</dbReference>
<sequence length="179" mass="19517">MIAWPIVPDSPGERDINVERRGQGLVPLTAAQEQTKGLLGPDGCVHENRRSPWQLSCPTTGVHGDLGIDFVSVAGVFAIGTRAQHDQRGPAQTQDHAYPADELMPLTCRGRVRGLEPSRGDVDDALGKFSLTLVDTLDTLAVLNKPEEFEEAVRQVLQDVRLDNDIVVSVFETNIRVLG</sequence>
<dbReference type="AlphaFoldDB" id="A0A8X7X015"/>
<dbReference type="EC" id="3.2.1.-" evidence="6"/>
<evidence type="ECO:0000256" key="4">
    <source>
        <dbReference type="ARBA" id="ARBA00023180"/>
    </source>
</evidence>
<gene>
    <name evidence="7" type="primary">Edem3_2</name>
    <name evidence="7" type="ORF">GTO96_0018729</name>
</gene>
<evidence type="ECO:0000256" key="5">
    <source>
        <dbReference type="ARBA" id="ARBA00023230"/>
    </source>
</evidence>